<keyword evidence="9 13" id="KW-1015">Disulfide bond</keyword>
<dbReference type="AlphaFoldDB" id="A0A848FD15"/>
<evidence type="ECO:0000256" key="14">
    <source>
        <dbReference type="SAM" id="SignalP"/>
    </source>
</evidence>
<evidence type="ECO:0000256" key="7">
    <source>
        <dbReference type="ARBA" id="ARBA00023002"/>
    </source>
</evidence>
<feature type="binding site" evidence="11">
    <location>
        <begin position="184"/>
        <end position="185"/>
    </location>
    <ligand>
        <name>pyrroloquinoline quinone</name>
        <dbReference type="ChEBI" id="CHEBI:58442"/>
    </ligand>
</feature>
<feature type="disulfide bond" evidence="13">
    <location>
        <begin position="118"/>
        <end position="119"/>
    </location>
</feature>
<dbReference type="Pfam" id="PF01011">
    <property type="entry name" value="PQQ"/>
    <property type="match status" value="2"/>
</dbReference>
<feature type="binding site" description="covalent" evidence="11">
    <location>
        <position position="617"/>
    </location>
    <ligand>
        <name>heme c</name>
        <dbReference type="ChEBI" id="CHEBI:61717"/>
    </ligand>
</feature>
<dbReference type="PANTHER" id="PTHR32303">
    <property type="entry name" value="QUINOPROTEIN ALCOHOL DEHYDROGENASE (CYTOCHROME C)"/>
    <property type="match status" value="1"/>
</dbReference>
<evidence type="ECO:0000256" key="8">
    <source>
        <dbReference type="ARBA" id="ARBA00023004"/>
    </source>
</evidence>
<keyword evidence="6 11" id="KW-0634">PQQ</keyword>
<evidence type="ECO:0000256" key="3">
    <source>
        <dbReference type="ARBA" id="ARBA00022723"/>
    </source>
</evidence>
<dbReference type="GO" id="GO:0005509">
    <property type="term" value="F:calcium ion binding"/>
    <property type="evidence" value="ECO:0007669"/>
    <property type="project" value="InterPro"/>
</dbReference>
<feature type="binding site" description="axial binding residue" evidence="12">
    <location>
        <position position="657"/>
    </location>
    <ligand>
        <name>heme c</name>
        <dbReference type="ChEBI" id="CHEBI:61717"/>
    </ligand>
    <ligandPart>
        <name>Fe</name>
        <dbReference type="ChEBI" id="CHEBI:18248"/>
    </ligandPart>
</feature>
<evidence type="ECO:0000256" key="1">
    <source>
        <dbReference type="ARBA" id="ARBA00008156"/>
    </source>
</evidence>
<keyword evidence="17" id="KW-1185">Reference proteome</keyword>
<dbReference type="InterPro" id="IPR017512">
    <property type="entry name" value="PQQ_MeOH/EtOH_DH"/>
</dbReference>
<gene>
    <name evidence="16" type="ORF">HHL10_17010</name>
</gene>
<dbReference type="GO" id="GO:0016614">
    <property type="term" value="F:oxidoreductase activity, acting on CH-OH group of donors"/>
    <property type="evidence" value="ECO:0007669"/>
    <property type="project" value="InterPro"/>
</dbReference>
<dbReference type="PROSITE" id="PS51007">
    <property type="entry name" value="CYTC"/>
    <property type="match status" value="1"/>
</dbReference>
<evidence type="ECO:0000256" key="11">
    <source>
        <dbReference type="PIRSR" id="PIRSR617512-2"/>
    </source>
</evidence>
<dbReference type="InterPro" id="IPR001479">
    <property type="entry name" value="Quinoprotein_DH_CS"/>
</dbReference>
<dbReference type="SUPFAM" id="SSF46626">
    <property type="entry name" value="Cytochrome c"/>
    <property type="match status" value="1"/>
</dbReference>
<keyword evidence="3 12" id="KW-0479">Metal-binding</keyword>
<reference evidence="16 17" key="1">
    <citation type="submission" date="2020-04" db="EMBL/GenBank/DDBJ databases">
        <title>Azohydromonas sp. isolated from soil.</title>
        <authorList>
            <person name="Dahal R.H."/>
        </authorList>
    </citation>
    <scope>NUCLEOTIDE SEQUENCE [LARGE SCALE GENOMIC DNA]</scope>
    <source>
        <strain evidence="16 17">G-1-1-14</strain>
    </source>
</reference>
<feature type="binding site" evidence="11">
    <location>
        <begin position="399"/>
        <end position="400"/>
    </location>
    <ligand>
        <name>pyrroloquinoline quinone</name>
        <dbReference type="ChEBI" id="CHEBI:58442"/>
    </ligand>
</feature>
<feature type="binding site" evidence="11">
    <location>
        <position position="339"/>
    </location>
    <ligand>
        <name>pyrroloquinoline quinone</name>
        <dbReference type="ChEBI" id="CHEBI:58442"/>
    </ligand>
</feature>
<feature type="binding site" description="axial binding residue" evidence="12">
    <location>
        <position position="618"/>
    </location>
    <ligand>
        <name>heme c</name>
        <dbReference type="ChEBI" id="CHEBI:61717"/>
    </ligand>
    <ligandPart>
        <name>Fe</name>
        <dbReference type="ChEBI" id="CHEBI:18248"/>
    </ligandPart>
</feature>
<feature type="binding site" description="covalent" evidence="11">
    <location>
        <position position="614"/>
    </location>
    <ligand>
        <name>heme c</name>
        <dbReference type="ChEBI" id="CHEBI:61717"/>
    </ligand>
</feature>
<keyword evidence="5 12" id="KW-0106">Calcium</keyword>
<dbReference type="Gene3D" id="2.140.10.10">
    <property type="entry name" value="Quinoprotein alcohol dehydrogenase-like superfamily"/>
    <property type="match status" value="1"/>
</dbReference>
<dbReference type="EMBL" id="JABBFW010000012">
    <property type="protein sequence ID" value="NML16685.1"/>
    <property type="molecule type" value="Genomic_DNA"/>
</dbReference>
<evidence type="ECO:0000256" key="12">
    <source>
        <dbReference type="PIRSR" id="PIRSR617512-3"/>
    </source>
</evidence>
<dbReference type="GO" id="GO:0016020">
    <property type="term" value="C:membrane"/>
    <property type="evidence" value="ECO:0007669"/>
    <property type="project" value="InterPro"/>
</dbReference>
<feature type="binding site" evidence="11">
    <location>
        <position position="247"/>
    </location>
    <ligand>
        <name>pyrroloquinoline quinone</name>
        <dbReference type="ChEBI" id="CHEBI:58442"/>
    </ligand>
</feature>
<feature type="signal peptide" evidence="14">
    <location>
        <begin position="1"/>
        <end position="26"/>
    </location>
</feature>
<dbReference type="InterPro" id="IPR002372">
    <property type="entry name" value="PQQ_rpt_dom"/>
</dbReference>
<comment type="cofactor">
    <cofactor evidence="11">
        <name>heme c</name>
        <dbReference type="ChEBI" id="CHEBI:61717"/>
    </cofactor>
    <text evidence="11">Binds 1 heme c group per subunit.</text>
</comment>
<comment type="cofactor">
    <cofactor evidence="11">
        <name>pyrroloquinoline quinone</name>
        <dbReference type="ChEBI" id="CHEBI:58442"/>
    </cofactor>
    <text evidence="11">Binds 1 PQQ group per subunit.</text>
</comment>
<dbReference type="RefSeq" id="WP_169161591.1">
    <property type="nucleotide sequence ID" value="NZ_JABBFW010000012.1"/>
</dbReference>
<evidence type="ECO:0000256" key="5">
    <source>
        <dbReference type="ARBA" id="ARBA00022837"/>
    </source>
</evidence>
<comment type="similarity">
    <text evidence="1">Belongs to the bacterial PQQ dehydrogenase family.</text>
</comment>
<dbReference type="GO" id="GO:0030288">
    <property type="term" value="C:outer membrane-bounded periplasmic space"/>
    <property type="evidence" value="ECO:0007669"/>
    <property type="project" value="InterPro"/>
</dbReference>
<dbReference type="InterPro" id="IPR009056">
    <property type="entry name" value="Cyt_c-like_dom"/>
</dbReference>
<dbReference type="Pfam" id="PF13442">
    <property type="entry name" value="Cytochrome_CBB3"/>
    <property type="match status" value="1"/>
</dbReference>
<dbReference type="SUPFAM" id="SSF50998">
    <property type="entry name" value="Quinoprotein alcohol dehydrogenase-like"/>
    <property type="match status" value="1"/>
</dbReference>
<evidence type="ECO:0000256" key="6">
    <source>
        <dbReference type="ARBA" id="ARBA00022891"/>
    </source>
</evidence>
<dbReference type="Gene3D" id="1.10.760.10">
    <property type="entry name" value="Cytochrome c-like domain"/>
    <property type="match status" value="1"/>
</dbReference>
<dbReference type="PROSITE" id="PS00364">
    <property type="entry name" value="BACTERIAL_PQQ_2"/>
    <property type="match status" value="1"/>
</dbReference>
<feature type="binding site" evidence="12">
    <location>
        <position position="186"/>
    </location>
    <ligand>
        <name>Ca(2+)</name>
        <dbReference type="ChEBI" id="CHEBI:29108"/>
    </ligand>
</feature>
<keyword evidence="7 16" id="KW-0560">Oxidoreductase</keyword>
<dbReference type="InterPro" id="IPR036909">
    <property type="entry name" value="Cyt_c-like_dom_sf"/>
</dbReference>
<feature type="binding site" evidence="11">
    <location>
        <position position="72"/>
    </location>
    <ligand>
        <name>pyrroloquinoline quinone</name>
        <dbReference type="ChEBI" id="CHEBI:58442"/>
    </ligand>
</feature>
<evidence type="ECO:0000256" key="4">
    <source>
        <dbReference type="ARBA" id="ARBA00022729"/>
    </source>
</evidence>
<evidence type="ECO:0000313" key="17">
    <source>
        <dbReference type="Proteomes" id="UP000574067"/>
    </source>
</evidence>
<feature type="binding site" evidence="11">
    <location>
        <position position="168"/>
    </location>
    <ligand>
        <name>pyrroloquinoline quinone</name>
        <dbReference type="ChEBI" id="CHEBI:58442"/>
    </ligand>
</feature>
<feature type="binding site" evidence="12">
    <location>
        <position position="312"/>
    </location>
    <ligand>
        <name>Ca(2+)</name>
        <dbReference type="ChEBI" id="CHEBI:29108"/>
    </ligand>
</feature>
<feature type="binding site" evidence="12">
    <location>
        <position position="267"/>
    </location>
    <ligand>
        <name>Ca(2+)</name>
        <dbReference type="ChEBI" id="CHEBI:29108"/>
    </ligand>
</feature>
<keyword evidence="4 14" id="KW-0732">Signal</keyword>
<evidence type="ECO:0000256" key="13">
    <source>
        <dbReference type="PIRSR" id="PIRSR617512-4"/>
    </source>
</evidence>
<organism evidence="16 17">
    <name type="scientific">Azohydromonas caseinilytica</name>
    <dbReference type="NCBI Taxonomy" id="2728836"/>
    <lineage>
        <taxon>Bacteria</taxon>
        <taxon>Pseudomonadati</taxon>
        <taxon>Pseudomonadota</taxon>
        <taxon>Betaproteobacteria</taxon>
        <taxon>Burkholderiales</taxon>
        <taxon>Sphaerotilaceae</taxon>
        <taxon>Azohydromonas</taxon>
    </lineage>
</organism>
<feature type="chain" id="PRO_5032597723" evidence="14">
    <location>
        <begin position="27"/>
        <end position="694"/>
    </location>
</feature>
<comment type="caution">
    <text evidence="16">The sequence shown here is derived from an EMBL/GenBank/DDBJ whole genome shotgun (WGS) entry which is preliminary data.</text>
</comment>
<dbReference type="InterPro" id="IPR018391">
    <property type="entry name" value="PQQ_b-propeller_rpt"/>
</dbReference>
<dbReference type="GO" id="GO:0009055">
    <property type="term" value="F:electron transfer activity"/>
    <property type="evidence" value="ECO:0007669"/>
    <property type="project" value="InterPro"/>
</dbReference>
<dbReference type="InterPro" id="IPR011047">
    <property type="entry name" value="Quinoprotein_ADH-like_sf"/>
</dbReference>
<dbReference type="CDD" id="cd10279">
    <property type="entry name" value="PQQ_ADH_II"/>
    <property type="match status" value="1"/>
</dbReference>
<feature type="binding site" evidence="11">
    <location>
        <position position="124"/>
    </location>
    <ligand>
        <name>pyrroloquinoline quinone</name>
        <dbReference type="ChEBI" id="CHEBI:58442"/>
    </ligand>
</feature>
<keyword evidence="2 11" id="KW-0349">Heme</keyword>
<keyword evidence="8 12" id="KW-0408">Iron</keyword>
<dbReference type="Proteomes" id="UP000574067">
    <property type="component" value="Unassembled WGS sequence"/>
</dbReference>
<evidence type="ECO:0000313" key="16">
    <source>
        <dbReference type="EMBL" id="NML16685.1"/>
    </source>
</evidence>
<feature type="domain" description="Cytochrome c" evidence="15">
    <location>
        <begin position="601"/>
        <end position="680"/>
    </location>
</feature>
<dbReference type="EC" id="1.1.2.-" evidence="16"/>
<proteinExistence type="inferred from homology"/>
<evidence type="ECO:0000256" key="10">
    <source>
        <dbReference type="PIRSR" id="PIRSR617512-1"/>
    </source>
</evidence>
<sequence length="694" mass="74709">MRPLARRLLGWSVALAVAPACGTGSADSLQWSQHGRDAAEQRFSPLARIHTGNVQQLGLAWTHAFREPRGVEATPVVVDGTMYVTGPWSVVHALDARTGRERWVHDPQVPRWKAAHACCDVVNRGVAVHGGRVFVATLDGRLQALEARSGRLLWSRRTFPIEETRTITGAPRVAAGVVVIGHGGAEYGVRGFVSGYDARSGRRLWRFYTVPGHPAAGGDGEVSDRPLRELAQPTWRGQWWKWGGGGTAWDSMAYDPKHNLLYVGVGNGSPHNAVIRSPGGGDNLFLSSIVALRPRTGEYVWHYQTTPGDTWDYTATQHIMLADLDIDGRRRQVLMQAPKNGFFYVLDRASGQLISAQPYTSVTWARGVDKASGRPVADAAARYEQAPALVQPSQLGGHNWQPMAFSPQTGLVYIPAMDTTAYMAADTDFVFRPGTWNTGVADPPLPPDAGAVAQARQAYRGFLLAWDPVAQRPAWRVEHPGPWNGGVLATAGGLVFQGHNGGELAAYDARSGQRLWSQRLGLHALGGPVSYEIDGEQYVAVAAGFGSSMHLAGGVMLPQALSAATGRVFVFKLGARATLPAVEPPSREESAPVQADALPADAVARGAHLYARFCAQCHGGGGISAGVLPDLRRSPYLARRELFRIPPLEGALVQRGMPRLSPWLDDEAVEAVRLYLAAMARATLPQAGASLPQP</sequence>
<dbReference type="PANTHER" id="PTHR32303:SF20">
    <property type="entry name" value="QUINOPROTEIN ETHANOL DEHYDROGENASE"/>
    <property type="match status" value="1"/>
</dbReference>
<evidence type="ECO:0000256" key="2">
    <source>
        <dbReference type="ARBA" id="ARBA00022617"/>
    </source>
</evidence>
<dbReference type="SMART" id="SM00564">
    <property type="entry name" value="PQQ"/>
    <property type="match status" value="4"/>
</dbReference>
<comment type="cofactor">
    <cofactor evidence="12">
        <name>Ca(2+)</name>
        <dbReference type="ChEBI" id="CHEBI:29108"/>
    </cofactor>
    <text evidence="12">Binds 1 Ca(2+) ion per subunit.</text>
</comment>
<evidence type="ECO:0000259" key="15">
    <source>
        <dbReference type="PROSITE" id="PS51007"/>
    </source>
</evidence>
<dbReference type="NCBIfam" id="TIGR03075">
    <property type="entry name" value="PQQ_enz_alc_DH"/>
    <property type="match status" value="1"/>
</dbReference>
<name>A0A848FD15_9BURK</name>
<dbReference type="GO" id="GO:0020037">
    <property type="term" value="F:heme binding"/>
    <property type="evidence" value="ECO:0007669"/>
    <property type="project" value="InterPro"/>
</dbReference>
<feature type="active site" description="Proton acceptor" evidence="10">
    <location>
        <position position="312"/>
    </location>
</feature>
<evidence type="ECO:0000256" key="9">
    <source>
        <dbReference type="ARBA" id="ARBA00023157"/>
    </source>
</evidence>
<accession>A0A848FD15</accession>
<protein>
    <submittedName>
        <fullName evidence="16">PQQ-dependent dehydrogenase, methanol/ethanol family</fullName>
        <ecNumber evidence="16">1.1.2.-</ecNumber>
    </submittedName>
</protein>